<comment type="similarity">
    <text evidence="1">Belongs to the GerABKA family.</text>
</comment>
<keyword evidence="2 3" id="KW-0472">Membrane</keyword>
<evidence type="ECO:0000313" key="4">
    <source>
        <dbReference type="EMBL" id="MFD0868612.1"/>
    </source>
</evidence>
<protein>
    <submittedName>
        <fullName evidence="4">Spore germination protein</fullName>
    </submittedName>
</protein>
<dbReference type="Proteomes" id="UP001597120">
    <property type="component" value="Unassembled WGS sequence"/>
</dbReference>
<dbReference type="Pfam" id="PF03323">
    <property type="entry name" value="GerA"/>
    <property type="match status" value="1"/>
</dbReference>
<evidence type="ECO:0000313" key="5">
    <source>
        <dbReference type="Proteomes" id="UP001597120"/>
    </source>
</evidence>
<gene>
    <name evidence="4" type="ORF">ACFQ03_05580</name>
</gene>
<reference evidence="5" key="1">
    <citation type="journal article" date="2019" name="Int. J. Syst. Evol. Microbiol.">
        <title>The Global Catalogue of Microorganisms (GCM) 10K type strain sequencing project: providing services to taxonomists for standard genome sequencing and annotation.</title>
        <authorList>
            <consortium name="The Broad Institute Genomics Platform"/>
            <consortium name="The Broad Institute Genome Sequencing Center for Infectious Disease"/>
            <person name="Wu L."/>
            <person name="Ma J."/>
        </authorList>
    </citation>
    <scope>NUCLEOTIDE SEQUENCE [LARGE SCALE GENOMIC DNA]</scope>
    <source>
        <strain evidence="5">CCUG 57263</strain>
    </source>
</reference>
<dbReference type="InterPro" id="IPR004995">
    <property type="entry name" value="Spore_Ger"/>
</dbReference>
<feature type="transmembrane region" description="Helical" evidence="3">
    <location>
        <begin position="437"/>
        <end position="458"/>
    </location>
</feature>
<dbReference type="PANTHER" id="PTHR22550">
    <property type="entry name" value="SPORE GERMINATION PROTEIN"/>
    <property type="match status" value="1"/>
</dbReference>
<feature type="transmembrane region" description="Helical" evidence="3">
    <location>
        <begin position="384"/>
        <end position="417"/>
    </location>
</feature>
<keyword evidence="3" id="KW-0812">Transmembrane</keyword>
<name>A0ABW3D587_9BACL</name>
<feature type="transmembrane region" description="Helical" evidence="3">
    <location>
        <begin position="310"/>
        <end position="329"/>
    </location>
</feature>
<evidence type="ECO:0000256" key="2">
    <source>
        <dbReference type="ARBA" id="ARBA00023136"/>
    </source>
</evidence>
<accession>A0ABW3D587</accession>
<evidence type="ECO:0000256" key="1">
    <source>
        <dbReference type="ARBA" id="ARBA00005278"/>
    </source>
</evidence>
<sequence>MGKRDLVHKQPIIPERDWIGMQGVEEPEGLGPALEPRLAWFQGMLERCFDAVFHPFTAMPDERSCVCIYLRGMVDFDLFQQFVLQPLTSPPGEHPLHVRIFEHTILPAASYSAIHRLKEGLNAVLDGNILLLIDGEERMVSFPYVLIEKRAIEEAKNETVIRGPREGFVEHLETNLTLLRRRIKSPYLKMERYQIGSYTQTDVVVTYLEGVCTEKLVDEVKLRLSRIVIDGVLDTSYVEEYLEDSPSSPFPQLQYTERPDTAAAALLEGRVVIFVDGTPNPLIAPVTMFAMLQSAEDYYQRFYAASWIRWIRYGLMIASLLLPSLYIAITTFHPETLPANLLISVAAARDVVPFPAVVEAFLMELTFEGLREAGLRIPKPIGQAVSILGGLVIGQAAVQAGIVAAPMVIIVSLTGVASFVIPHFDLGLTLRFLRFPIMILASVLGLFGIVIGLILIYLHLITLRSFGTPYLSPIAPMKGQDAADVFVRAPWWRMRRRPEYYAGSPNKERLQYVNRMERKEE</sequence>
<evidence type="ECO:0000256" key="3">
    <source>
        <dbReference type="SAM" id="Phobius"/>
    </source>
</evidence>
<keyword evidence="5" id="KW-1185">Reference proteome</keyword>
<organism evidence="4 5">
    <name type="scientific">Paenibacillus residui</name>
    <dbReference type="NCBI Taxonomy" id="629724"/>
    <lineage>
        <taxon>Bacteria</taxon>
        <taxon>Bacillati</taxon>
        <taxon>Bacillota</taxon>
        <taxon>Bacilli</taxon>
        <taxon>Bacillales</taxon>
        <taxon>Paenibacillaceae</taxon>
        <taxon>Paenibacillus</taxon>
    </lineage>
</organism>
<dbReference type="RefSeq" id="WP_379286659.1">
    <property type="nucleotide sequence ID" value="NZ_JBHTIU010000019.1"/>
</dbReference>
<dbReference type="PIRSF" id="PIRSF005690">
    <property type="entry name" value="GerBA"/>
    <property type="match status" value="1"/>
</dbReference>
<dbReference type="InterPro" id="IPR050768">
    <property type="entry name" value="UPF0353/GerABKA_families"/>
</dbReference>
<proteinExistence type="inferred from homology"/>
<dbReference type="PANTHER" id="PTHR22550:SF5">
    <property type="entry name" value="LEUCINE ZIPPER PROTEIN 4"/>
    <property type="match status" value="1"/>
</dbReference>
<keyword evidence="3" id="KW-1133">Transmembrane helix</keyword>
<dbReference type="EMBL" id="JBHTIU010000019">
    <property type="protein sequence ID" value="MFD0868612.1"/>
    <property type="molecule type" value="Genomic_DNA"/>
</dbReference>
<comment type="caution">
    <text evidence="4">The sequence shown here is derived from an EMBL/GenBank/DDBJ whole genome shotgun (WGS) entry which is preliminary data.</text>
</comment>